<evidence type="ECO:0000313" key="2">
    <source>
        <dbReference type="EMBL" id="KAL0455937.1"/>
    </source>
</evidence>
<proteinExistence type="predicted"/>
<organism evidence="2">
    <name type="scientific">Sesamum latifolium</name>
    <dbReference type="NCBI Taxonomy" id="2727402"/>
    <lineage>
        <taxon>Eukaryota</taxon>
        <taxon>Viridiplantae</taxon>
        <taxon>Streptophyta</taxon>
        <taxon>Embryophyta</taxon>
        <taxon>Tracheophyta</taxon>
        <taxon>Spermatophyta</taxon>
        <taxon>Magnoliopsida</taxon>
        <taxon>eudicotyledons</taxon>
        <taxon>Gunneridae</taxon>
        <taxon>Pentapetalae</taxon>
        <taxon>asterids</taxon>
        <taxon>lamiids</taxon>
        <taxon>Lamiales</taxon>
        <taxon>Pedaliaceae</taxon>
        <taxon>Sesamum</taxon>
    </lineage>
</organism>
<reference evidence="2" key="1">
    <citation type="submission" date="2020-06" db="EMBL/GenBank/DDBJ databases">
        <authorList>
            <person name="Li T."/>
            <person name="Hu X."/>
            <person name="Zhang T."/>
            <person name="Song X."/>
            <person name="Zhang H."/>
            <person name="Dai N."/>
            <person name="Sheng W."/>
            <person name="Hou X."/>
            <person name="Wei L."/>
        </authorList>
    </citation>
    <scope>NUCLEOTIDE SEQUENCE</scope>
    <source>
        <strain evidence="2">KEN1</strain>
        <tissue evidence="2">Leaf</tissue>
    </source>
</reference>
<dbReference type="AlphaFoldDB" id="A0AAW2XP63"/>
<accession>A0AAW2XP63</accession>
<comment type="caution">
    <text evidence="2">The sequence shown here is derived from an EMBL/GenBank/DDBJ whole genome shotgun (WGS) entry which is preliminary data.</text>
</comment>
<protein>
    <submittedName>
        <fullName evidence="2">Uncharacterized protein</fullName>
    </submittedName>
</protein>
<feature type="region of interest" description="Disordered" evidence="1">
    <location>
        <begin position="96"/>
        <end position="132"/>
    </location>
</feature>
<reference evidence="2" key="2">
    <citation type="journal article" date="2024" name="Plant">
        <title>Genomic evolution and insights into agronomic trait innovations of Sesamum species.</title>
        <authorList>
            <person name="Miao H."/>
            <person name="Wang L."/>
            <person name="Qu L."/>
            <person name="Liu H."/>
            <person name="Sun Y."/>
            <person name="Le M."/>
            <person name="Wang Q."/>
            <person name="Wei S."/>
            <person name="Zheng Y."/>
            <person name="Lin W."/>
            <person name="Duan Y."/>
            <person name="Cao H."/>
            <person name="Xiong S."/>
            <person name="Wang X."/>
            <person name="Wei L."/>
            <person name="Li C."/>
            <person name="Ma Q."/>
            <person name="Ju M."/>
            <person name="Zhao R."/>
            <person name="Li G."/>
            <person name="Mu C."/>
            <person name="Tian Q."/>
            <person name="Mei H."/>
            <person name="Zhang T."/>
            <person name="Gao T."/>
            <person name="Zhang H."/>
        </authorList>
    </citation>
    <scope>NUCLEOTIDE SEQUENCE</scope>
    <source>
        <strain evidence="2">KEN1</strain>
    </source>
</reference>
<gene>
    <name evidence="2" type="ORF">Slati_0932900</name>
</gene>
<sequence>MERTFLGAIMELIELGLAEPGYPDMFSIQCEMNEVNRRFGTSFDYRYFEDKERILYERYLLFSYVIEMEEKAALKAYINLPDPAWQQLKMIYRDPTPMEVTDEDDHNSGNASAENSNQDVISLSPQSADNSA</sequence>
<feature type="compositionally biased region" description="Polar residues" evidence="1">
    <location>
        <begin position="108"/>
        <end position="132"/>
    </location>
</feature>
<evidence type="ECO:0000256" key="1">
    <source>
        <dbReference type="SAM" id="MobiDB-lite"/>
    </source>
</evidence>
<dbReference type="EMBL" id="JACGWN010000003">
    <property type="protein sequence ID" value="KAL0455937.1"/>
    <property type="molecule type" value="Genomic_DNA"/>
</dbReference>
<name>A0AAW2XP63_9LAMI</name>